<dbReference type="AlphaFoldDB" id="A0A1H3ZIA0"/>
<dbReference type="Proteomes" id="UP000198773">
    <property type="component" value="Unassembled WGS sequence"/>
</dbReference>
<dbReference type="GO" id="GO:0000155">
    <property type="term" value="F:phosphorelay sensor kinase activity"/>
    <property type="evidence" value="ECO:0007669"/>
    <property type="project" value="InterPro"/>
</dbReference>
<dbReference type="InterPro" id="IPR000014">
    <property type="entry name" value="PAS"/>
</dbReference>
<dbReference type="PRINTS" id="PR00344">
    <property type="entry name" value="BCTRLSENSOR"/>
</dbReference>
<dbReference type="Gene3D" id="3.30.565.10">
    <property type="entry name" value="Histidine kinase-like ATPase, C-terminal domain"/>
    <property type="match status" value="1"/>
</dbReference>
<dbReference type="SMART" id="SM00387">
    <property type="entry name" value="HATPase_c"/>
    <property type="match status" value="1"/>
</dbReference>
<dbReference type="InterPro" id="IPR035965">
    <property type="entry name" value="PAS-like_dom_sf"/>
</dbReference>
<dbReference type="SMART" id="SM00091">
    <property type="entry name" value="PAS"/>
    <property type="match status" value="1"/>
</dbReference>
<keyword evidence="3" id="KW-0597">Phosphoprotein</keyword>
<proteinExistence type="predicted"/>
<dbReference type="Gene3D" id="3.30.450.20">
    <property type="entry name" value="PAS domain"/>
    <property type="match status" value="1"/>
</dbReference>
<name>A0A1H3ZIA0_ALKAM</name>
<evidence type="ECO:0000259" key="5">
    <source>
        <dbReference type="PROSITE" id="PS50109"/>
    </source>
</evidence>
<dbReference type="InterPro" id="IPR005467">
    <property type="entry name" value="His_kinase_dom"/>
</dbReference>
<organism evidence="6 7">
    <name type="scientific">Alkalimonas amylolytica</name>
    <dbReference type="NCBI Taxonomy" id="152573"/>
    <lineage>
        <taxon>Bacteria</taxon>
        <taxon>Pseudomonadati</taxon>
        <taxon>Pseudomonadota</taxon>
        <taxon>Gammaproteobacteria</taxon>
        <taxon>Alkalimonas</taxon>
    </lineage>
</organism>
<dbReference type="SUPFAM" id="SSF47384">
    <property type="entry name" value="Homodimeric domain of signal transducing histidine kinase"/>
    <property type="match status" value="1"/>
</dbReference>
<dbReference type="Gene3D" id="1.10.287.130">
    <property type="match status" value="1"/>
</dbReference>
<keyword evidence="7" id="KW-1185">Reference proteome</keyword>
<dbReference type="InterPro" id="IPR003594">
    <property type="entry name" value="HATPase_dom"/>
</dbReference>
<keyword evidence="4" id="KW-0175">Coiled coil</keyword>
<feature type="coiled-coil region" evidence="4">
    <location>
        <begin position="134"/>
        <end position="171"/>
    </location>
</feature>
<evidence type="ECO:0000313" key="7">
    <source>
        <dbReference type="Proteomes" id="UP000198773"/>
    </source>
</evidence>
<dbReference type="SUPFAM" id="SSF55785">
    <property type="entry name" value="PYP-like sensor domain (PAS domain)"/>
    <property type="match status" value="1"/>
</dbReference>
<dbReference type="SUPFAM" id="SSF55874">
    <property type="entry name" value="ATPase domain of HSP90 chaperone/DNA topoisomerase II/histidine kinase"/>
    <property type="match status" value="1"/>
</dbReference>
<dbReference type="Pfam" id="PF02518">
    <property type="entry name" value="HATPase_c"/>
    <property type="match status" value="1"/>
</dbReference>
<dbReference type="CDD" id="cd00130">
    <property type="entry name" value="PAS"/>
    <property type="match status" value="1"/>
</dbReference>
<sequence>MTLDELFPYVIRQLPIGVCVVNPEYNVVTWNNFFAERLNITEQEVHGRTLADLFPQQFAFLKRKIDSAFLLNHSSFSYWEQRPHVFQFQSSRPITGEETAMYQNIELFPLSAPEAAPEFVCIIVHDVTVQASYYQELRRMAGQLEQERDAQKELLRKLKETQSQLLQSEKMASIGQLAAGVAHEINNPIGYINSNIQSLKDYMQTYTQYNQSLMQLIDSTGLDKLIAQKDLLAEEKQINYLNEDIWDLINESLEGAERVIAIVRSLKDFSHVDSSEWCYADITQGIENTLKILQHEIKYKAIVHRDYQPELPLLYCQPMQLNQVFMNLLVNAAQAIEDKGDIYISVQTPESGVLEIKVRDTGCGISNEIQQKIFEPFFTTKPVGSGTGLGLSLSYGIIKQHKGDIQVSSQPEQGTEFCIRLPIVDEPTDKGM</sequence>
<dbReference type="PANTHER" id="PTHR43065:SF50">
    <property type="entry name" value="HISTIDINE KINASE"/>
    <property type="match status" value="1"/>
</dbReference>
<feature type="domain" description="Histidine kinase" evidence="5">
    <location>
        <begin position="180"/>
        <end position="425"/>
    </location>
</feature>
<gene>
    <name evidence="6" type="ORF">SAMN04488051_102191</name>
</gene>
<dbReference type="InterPro" id="IPR013656">
    <property type="entry name" value="PAS_4"/>
</dbReference>
<reference evidence="6 7" key="1">
    <citation type="submission" date="2016-10" db="EMBL/GenBank/DDBJ databases">
        <authorList>
            <person name="de Groot N.N."/>
        </authorList>
    </citation>
    <scope>NUCLEOTIDE SEQUENCE [LARGE SCALE GENOMIC DNA]</scope>
    <source>
        <strain evidence="6 7">CGMCC 1.3430</strain>
    </source>
</reference>
<protein>
    <recommendedName>
        <fullName evidence="2">histidine kinase</fullName>
        <ecNumber evidence="2">2.7.13.3</ecNumber>
    </recommendedName>
</protein>
<dbReference type="InterPro" id="IPR004358">
    <property type="entry name" value="Sig_transdc_His_kin-like_C"/>
</dbReference>
<evidence type="ECO:0000256" key="3">
    <source>
        <dbReference type="ARBA" id="ARBA00022553"/>
    </source>
</evidence>
<dbReference type="Pfam" id="PF08448">
    <property type="entry name" value="PAS_4"/>
    <property type="match status" value="1"/>
</dbReference>
<dbReference type="EMBL" id="FNRM01000002">
    <property type="protein sequence ID" value="SEA23151.1"/>
    <property type="molecule type" value="Genomic_DNA"/>
</dbReference>
<evidence type="ECO:0000256" key="1">
    <source>
        <dbReference type="ARBA" id="ARBA00000085"/>
    </source>
</evidence>
<comment type="catalytic activity">
    <reaction evidence="1">
        <text>ATP + protein L-histidine = ADP + protein N-phospho-L-histidine.</text>
        <dbReference type="EC" id="2.7.13.3"/>
    </reaction>
</comment>
<dbReference type="STRING" id="152573.SAMN04488051_102191"/>
<evidence type="ECO:0000256" key="4">
    <source>
        <dbReference type="SAM" id="Coils"/>
    </source>
</evidence>
<dbReference type="InterPro" id="IPR036097">
    <property type="entry name" value="HisK_dim/P_sf"/>
</dbReference>
<dbReference type="PROSITE" id="PS50109">
    <property type="entry name" value="HIS_KIN"/>
    <property type="match status" value="1"/>
</dbReference>
<dbReference type="CDD" id="cd00082">
    <property type="entry name" value="HisKA"/>
    <property type="match status" value="1"/>
</dbReference>
<dbReference type="InterPro" id="IPR036890">
    <property type="entry name" value="HATPase_C_sf"/>
</dbReference>
<dbReference type="PANTHER" id="PTHR43065">
    <property type="entry name" value="SENSOR HISTIDINE KINASE"/>
    <property type="match status" value="1"/>
</dbReference>
<accession>A0A1H3ZIA0</accession>
<dbReference type="EC" id="2.7.13.3" evidence="2"/>
<dbReference type="OrthoDB" id="1931120at2"/>
<dbReference type="RefSeq" id="WP_091340197.1">
    <property type="nucleotide sequence ID" value="NZ_FNRM01000002.1"/>
</dbReference>
<dbReference type="SMART" id="SM00388">
    <property type="entry name" value="HisKA"/>
    <property type="match status" value="1"/>
</dbReference>
<evidence type="ECO:0000256" key="2">
    <source>
        <dbReference type="ARBA" id="ARBA00012438"/>
    </source>
</evidence>
<evidence type="ECO:0000313" key="6">
    <source>
        <dbReference type="EMBL" id="SEA23151.1"/>
    </source>
</evidence>
<dbReference type="InterPro" id="IPR003661">
    <property type="entry name" value="HisK_dim/P_dom"/>
</dbReference>